<reference evidence="1" key="1">
    <citation type="submission" date="2023-07" db="EMBL/GenBank/DDBJ databases">
        <authorList>
            <consortium name="AG Swart"/>
            <person name="Singh M."/>
            <person name="Singh A."/>
            <person name="Seah K."/>
            <person name="Emmerich C."/>
        </authorList>
    </citation>
    <scope>NUCLEOTIDE SEQUENCE</scope>
    <source>
        <strain evidence="1">DP1</strain>
    </source>
</reference>
<organism evidence="1 2">
    <name type="scientific">Euplotes crassus</name>
    <dbReference type="NCBI Taxonomy" id="5936"/>
    <lineage>
        <taxon>Eukaryota</taxon>
        <taxon>Sar</taxon>
        <taxon>Alveolata</taxon>
        <taxon>Ciliophora</taxon>
        <taxon>Intramacronucleata</taxon>
        <taxon>Spirotrichea</taxon>
        <taxon>Hypotrichia</taxon>
        <taxon>Euplotida</taxon>
        <taxon>Euplotidae</taxon>
        <taxon>Moneuplotes</taxon>
    </lineage>
</organism>
<gene>
    <name evidence="1" type="ORF">ECRASSUSDP1_LOCUS7108</name>
</gene>
<dbReference type="EMBL" id="CAMPGE010006912">
    <property type="protein sequence ID" value="CAI2365826.1"/>
    <property type="molecule type" value="Genomic_DNA"/>
</dbReference>
<accession>A0AAD1UIE2</accession>
<sequence length="532" mass="61946">MDRYNGTINSPHTFRGTVSSFFHTEKKCETITAEEKKALVKSITESHLKFTHPETDFRSTTQSCFLPTENEGLGEALREGDKIHAIHNFPRVLQERYKGCDYTEEKKLQAKRVAKVPQKELMEQAKLNKLMKAYEHQSHALKHPQLIKKKGSSVPRLRRNKMKLSELAKFPLNNETVKEQFDTEYLKEILEDEQEAENTKFNYTLSKYCLDNHFNIGLERGLKKHILRNNGCPTRTSSTAIHTPQRKLSQSEKLLIRALKKKLANPIGADKVLKYFKMNSNGEIKPKSVQKSRFNLINKRLTKLYGSLKKNTMKTHFKNGAKDKLFTQNPLAKKKKKDVKPKNPKSRTIYASVPRLNIDELYEDEDEEYLPDFEIDFQETESLRKFMKTSSVKFGNNKLAIGQFRPYGEKYKQGRIPELVSRNYVDSIPMKQFTDPNNRVNMSRYNTLSDETNRFITPNQCRLTQTTMKNKKKVILMKTDLLSTHFKLGSCRSPNLSESQSNFYKKKSESQDLARIRNKIKHKVEKCSLRVE</sequence>
<keyword evidence="2" id="KW-1185">Reference proteome</keyword>
<name>A0AAD1UIE2_EUPCR</name>
<evidence type="ECO:0000313" key="2">
    <source>
        <dbReference type="Proteomes" id="UP001295684"/>
    </source>
</evidence>
<dbReference type="Proteomes" id="UP001295684">
    <property type="component" value="Unassembled WGS sequence"/>
</dbReference>
<proteinExistence type="predicted"/>
<evidence type="ECO:0000313" key="1">
    <source>
        <dbReference type="EMBL" id="CAI2365826.1"/>
    </source>
</evidence>
<dbReference type="AlphaFoldDB" id="A0AAD1UIE2"/>
<comment type="caution">
    <text evidence="1">The sequence shown here is derived from an EMBL/GenBank/DDBJ whole genome shotgun (WGS) entry which is preliminary data.</text>
</comment>
<protein>
    <submittedName>
        <fullName evidence="1">Uncharacterized protein</fullName>
    </submittedName>
</protein>